<keyword evidence="2" id="KW-1185">Reference proteome</keyword>
<dbReference type="EMBL" id="JBHRTP010000032">
    <property type="protein sequence ID" value="MFC3108536.1"/>
    <property type="molecule type" value="Genomic_DNA"/>
</dbReference>
<evidence type="ECO:0008006" key="3">
    <source>
        <dbReference type="Google" id="ProtNLM"/>
    </source>
</evidence>
<evidence type="ECO:0000313" key="2">
    <source>
        <dbReference type="Proteomes" id="UP001595530"/>
    </source>
</evidence>
<protein>
    <recommendedName>
        <fullName evidence="3">Lipoprotein</fullName>
    </recommendedName>
</protein>
<evidence type="ECO:0000313" key="1">
    <source>
        <dbReference type="EMBL" id="MFC3108536.1"/>
    </source>
</evidence>
<dbReference type="RefSeq" id="WP_390331552.1">
    <property type="nucleotide sequence ID" value="NZ_JBHRTP010000032.1"/>
</dbReference>
<comment type="caution">
    <text evidence="1">The sequence shown here is derived from an EMBL/GenBank/DDBJ whole genome shotgun (WGS) entry which is preliminary data.</text>
</comment>
<sequence length="126" mass="13323">MKNGICFVAFVVFVVAVAGCAIIPGTQSSFSDTKNTTPRVYVSNLEGAHAAKCVIKNIDERLAFLTASLTPEAPRPNVLEVRARSEVGFAAIIEIAPADKGSLITTWISNHYPAKGTITNGITEGC</sequence>
<dbReference type="PROSITE" id="PS51257">
    <property type="entry name" value="PROKAR_LIPOPROTEIN"/>
    <property type="match status" value="1"/>
</dbReference>
<reference evidence="2" key="1">
    <citation type="journal article" date="2019" name="Int. J. Syst. Evol. Microbiol.">
        <title>The Global Catalogue of Microorganisms (GCM) 10K type strain sequencing project: providing services to taxonomists for standard genome sequencing and annotation.</title>
        <authorList>
            <consortium name="The Broad Institute Genomics Platform"/>
            <consortium name="The Broad Institute Genome Sequencing Center for Infectious Disease"/>
            <person name="Wu L."/>
            <person name="Ma J."/>
        </authorList>
    </citation>
    <scope>NUCLEOTIDE SEQUENCE [LARGE SCALE GENOMIC DNA]</scope>
    <source>
        <strain evidence="2">KCTC 42986</strain>
    </source>
</reference>
<name>A0ABV7F3A0_9BURK</name>
<accession>A0ABV7F3A0</accession>
<proteinExistence type="predicted"/>
<dbReference type="Proteomes" id="UP001595530">
    <property type="component" value="Unassembled WGS sequence"/>
</dbReference>
<gene>
    <name evidence="1" type="ORF">ACFOFO_11275</name>
</gene>
<organism evidence="1 2">
    <name type="scientific">Undibacterium arcticum</name>
    <dbReference type="NCBI Taxonomy" id="1762892"/>
    <lineage>
        <taxon>Bacteria</taxon>
        <taxon>Pseudomonadati</taxon>
        <taxon>Pseudomonadota</taxon>
        <taxon>Betaproteobacteria</taxon>
        <taxon>Burkholderiales</taxon>
        <taxon>Oxalobacteraceae</taxon>
        <taxon>Undibacterium</taxon>
    </lineage>
</organism>